<comment type="caution">
    <text evidence="1">The sequence shown here is derived from an EMBL/GenBank/DDBJ whole genome shotgun (WGS) entry which is preliminary data.</text>
</comment>
<gene>
    <name evidence="1" type="ORF">PG991_015019</name>
</gene>
<dbReference type="EMBL" id="JAQQWI010000021">
    <property type="protein sequence ID" value="KAK7998540.1"/>
    <property type="molecule type" value="Genomic_DNA"/>
</dbReference>
<proteinExistence type="predicted"/>
<organism evidence="1 2">
    <name type="scientific">Apiospora marii</name>
    <dbReference type="NCBI Taxonomy" id="335849"/>
    <lineage>
        <taxon>Eukaryota</taxon>
        <taxon>Fungi</taxon>
        <taxon>Dikarya</taxon>
        <taxon>Ascomycota</taxon>
        <taxon>Pezizomycotina</taxon>
        <taxon>Sordariomycetes</taxon>
        <taxon>Xylariomycetidae</taxon>
        <taxon>Amphisphaeriales</taxon>
        <taxon>Apiosporaceae</taxon>
        <taxon>Apiospora</taxon>
    </lineage>
</organism>
<reference evidence="1 2" key="1">
    <citation type="submission" date="2023-01" db="EMBL/GenBank/DDBJ databases">
        <title>Analysis of 21 Apiospora genomes using comparative genomics revels a genus with tremendous synthesis potential of carbohydrate active enzymes and secondary metabolites.</title>
        <authorList>
            <person name="Sorensen T."/>
        </authorList>
    </citation>
    <scope>NUCLEOTIDE SEQUENCE [LARGE SCALE GENOMIC DNA]</scope>
    <source>
        <strain evidence="1 2">CBS 20057</strain>
    </source>
</reference>
<evidence type="ECO:0000313" key="2">
    <source>
        <dbReference type="Proteomes" id="UP001396898"/>
    </source>
</evidence>
<dbReference type="SUPFAM" id="SSF52047">
    <property type="entry name" value="RNI-like"/>
    <property type="match status" value="1"/>
</dbReference>
<protein>
    <recommendedName>
        <fullName evidence="3">F-box domain-containing protein</fullName>
    </recommendedName>
</protein>
<dbReference type="Proteomes" id="UP001396898">
    <property type="component" value="Unassembled WGS sequence"/>
</dbReference>
<evidence type="ECO:0000313" key="1">
    <source>
        <dbReference type="EMBL" id="KAK7998540.1"/>
    </source>
</evidence>
<keyword evidence="2" id="KW-1185">Reference proteome</keyword>
<name>A0ABR1R3S7_9PEZI</name>
<evidence type="ECO:0008006" key="3">
    <source>
        <dbReference type="Google" id="ProtNLM"/>
    </source>
</evidence>
<sequence length="426" mass="48867">MPVEDRMDFKYIFVPVDHTFPPELWVIICTELADQQDPRFHWKNPTEKIEEARTALYSLCETSRMLRSIAQPLLLRSRCTEEEPGGFLSLGRNILSKPRLASLVRCIKIARDYSDYYGELEDHEEYPILLEVANRLGFDPSLFSTGLGRPSGLFSISTGRPFGANLPPLRQLLPSFLPKLKYLHIQLRDHDAPCRFLQTLRERSVITPFESVTTLLLESAALFSDRWVLQRYSPLLALLPNLRLLSLWKCGGILAAGDTGREQYDSGESIVDWMPKGLQSIHLRDCMLKIPAITTLLSTCHSLENVFYAPKEGIFTVHPGYCQVVRALRGSKDTLRYLDLDIRHCKLSSRLFGAPWDGNFNKDLAEMWQALQEFPHVTYVSANGKGYQKRDSEPFDWVCVKNTDDVRYRTLDFQFAMEQAMGFWSS</sequence>
<accession>A0ABR1R3S7</accession>